<dbReference type="PANTHER" id="PTHR13466">
    <property type="entry name" value="TEX2 PROTEIN-RELATED"/>
    <property type="match status" value="1"/>
</dbReference>
<evidence type="ECO:0000256" key="6">
    <source>
        <dbReference type="ARBA" id="ARBA00023055"/>
    </source>
</evidence>
<evidence type="ECO:0000256" key="5">
    <source>
        <dbReference type="ARBA" id="ARBA00022989"/>
    </source>
</evidence>
<feature type="region of interest" description="Disordered" evidence="9">
    <location>
        <begin position="496"/>
        <end position="589"/>
    </location>
</feature>
<name>A0ABR3WNN4_9EURO</name>
<dbReference type="Pfam" id="PF15413">
    <property type="entry name" value="PH_11"/>
    <property type="match status" value="1"/>
</dbReference>
<proteinExistence type="predicted"/>
<sequence length="831" mass="92241">MGSLTGFLIVYVLGGLTFIPLLFALIALHAYLTLPYPVQCTQNANGQKNDSLERPGDDENTLKTAAGNLEEKFRRSHESDVAAGYFTVSREYTPSWFNSKSPVQPVPSGEPTAAESASVYQTMYSSLFSRNQTSNSKRAKTTDKTETKTSNLFFVVLRHGHLMLYDDSEQIEVRYIISLAHYDVSIYSGGAEIPEEELWAKRNAIRLTRRSDSMLASQVPTFPFYIFSENLSEKEDLYLAMLRNKEKMAASADLSPAYIRYDARHIIHLLQRLYSSEEQRSTRWINAILGRLFLALYRTPEMEESVKRKIAKKISRAKTPNFITRLAVRNVNMGEGVPFINNPMLRELTLDGDCVVEMDFSYTGNFRLEVSATVHIDLGTRFKPRDVDLVLAVMINRVDGHCLVRLKPPPSNRVWFTFETMPTLTMAIEPIFGTRQITYGVVLRAIENRIREVISESIVLPFWDDIPFFDTSSHSFRGGIWKTRNLKAGMETNIQEVMGTDSGDRCKDSGRTSADDIDMGRKSTADTDGAIDPANSPSDAEGRSVSAHLQSQSGSNSLSPPLDTMDSFSSQIPSTPMSSDNASPVATGAAHVVGAEETEVPDVSLRHDSANTGYQETTATGKISSMNTPNSPETVNDDIARVSSVLCEDKVNESGLPVQSQSSGKRRLSLSTPNVENILTTPGVSELSSRRNAFGFLSSPPSTPLREKYQGIRFLRSATSMPRSWSWKNLTTNENMSKGDTRGGGISTDIKTIPKAYRKSQAVNEQPTSECQSPIRGTEPALVSLASDEYAASANEDLLEDESRLACDYNAIATQESKIHKDSRDKFDLRF</sequence>
<accession>A0ABR3WNN4</accession>
<keyword evidence="4" id="KW-0256">Endoplasmic reticulum</keyword>
<evidence type="ECO:0000256" key="7">
    <source>
        <dbReference type="ARBA" id="ARBA00023121"/>
    </source>
</evidence>
<dbReference type="PROSITE" id="PS51847">
    <property type="entry name" value="SMP"/>
    <property type="match status" value="1"/>
</dbReference>
<evidence type="ECO:0000259" key="11">
    <source>
        <dbReference type="PROSITE" id="PS51847"/>
    </source>
</evidence>
<feature type="compositionally biased region" description="Basic and acidic residues" evidence="9">
    <location>
        <begin position="502"/>
        <end position="525"/>
    </location>
</feature>
<dbReference type="CDD" id="cd21675">
    <property type="entry name" value="SMP_TEX2"/>
    <property type="match status" value="1"/>
</dbReference>
<evidence type="ECO:0000313" key="13">
    <source>
        <dbReference type="Proteomes" id="UP001583193"/>
    </source>
</evidence>
<comment type="subcellular location">
    <subcellularLocation>
        <location evidence="1">Endoplasmic reticulum membrane</location>
    </subcellularLocation>
</comment>
<dbReference type="Proteomes" id="UP001583193">
    <property type="component" value="Unassembled WGS sequence"/>
</dbReference>
<dbReference type="InterPro" id="IPR031468">
    <property type="entry name" value="SMP_LBD"/>
</dbReference>
<evidence type="ECO:0000256" key="3">
    <source>
        <dbReference type="ARBA" id="ARBA00022692"/>
    </source>
</evidence>
<evidence type="ECO:0000256" key="10">
    <source>
        <dbReference type="SAM" id="Phobius"/>
    </source>
</evidence>
<protein>
    <recommendedName>
        <fullName evidence="11">SMP-LTD domain-containing protein</fullName>
    </recommendedName>
</protein>
<evidence type="ECO:0000256" key="8">
    <source>
        <dbReference type="ARBA" id="ARBA00023136"/>
    </source>
</evidence>
<keyword evidence="7" id="KW-0446">Lipid-binding</keyword>
<dbReference type="EMBL" id="JAVDPF010000062">
    <property type="protein sequence ID" value="KAL1865270.1"/>
    <property type="molecule type" value="Genomic_DNA"/>
</dbReference>
<feature type="domain" description="SMP-LTD" evidence="11">
    <location>
        <begin position="278"/>
        <end position="475"/>
    </location>
</feature>
<keyword evidence="3 10" id="KW-0812">Transmembrane</keyword>
<feature type="compositionally biased region" description="Polar residues" evidence="9">
    <location>
        <begin position="547"/>
        <end position="559"/>
    </location>
</feature>
<dbReference type="PANTHER" id="PTHR13466:SF19">
    <property type="entry name" value="NUCLEUS-VACUOLE JUNCTION PROTEIN 2"/>
    <property type="match status" value="1"/>
</dbReference>
<keyword evidence="13" id="KW-1185">Reference proteome</keyword>
<keyword evidence="8 10" id="KW-0472">Membrane</keyword>
<gene>
    <name evidence="12" type="ORF">Plec18167_009465</name>
</gene>
<keyword evidence="2" id="KW-0813">Transport</keyword>
<evidence type="ECO:0000256" key="9">
    <source>
        <dbReference type="SAM" id="MobiDB-lite"/>
    </source>
</evidence>
<reference evidence="12 13" key="1">
    <citation type="journal article" date="2024" name="IMA Fungus">
        <title>IMA Genome - F19 : A genome assembly and annotation guide to empower mycologists, including annotated draft genome sequences of Ceratocystis pirilliformis, Diaporthe australafricana, Fusarium ophioides, Paecilomyces lecythidis, and Sporothrix stenoceras.</title>
        <authorList>
            <person name="Aylward J."/>
            <person name="Wilson A.M."/>
            <person name="Visagie C.M."/>
            <person name="Spraker J."/>
            <person name="Barnes I."/>
            <person name="Buitendag C."/>
            <person name="Ceriani C."/>
            <person name="Del Mar Angel L."/>
            <person name="du Plessis D."/>
            <person name="Fuchs T."/>
            <person name="Gasser K."/>
            <person name="Kramer D."/>
            <person name="Li W."/>
            <person name="Munsamy K."/>
            <person name="Piso A."/>
            <person name="Price J.L."/>
            <person name="Sonnekus B."/>
            <person name="Thomas C."/>
            <person name="van der Nest A."/>
            <person name="van Dijk A."/>
            <person name="van Heerden A."/>
            <person name="van Vuuren N."/>
            <person name="Yilmaz N."/>
            <person name="Duong T.A."/>
            <person name="van der Merwe N.A."/>
            <person name="Wingfield M.J."/>
            <person name="Wingfield B.D."/>
        </authorList>
    </citation>
    <scope>NUCLEOTIDE SEQUENCE [LARGE SCALE GENOMIC DNA]</scope>
    <source>
        <strain evidence="12 13">CMW 18167</strain>
    </source>
</reference>
<evidence type="ECO:0000256" key="2">
    <source>
        <dbReference type="ARBA" id="ARBA00022448"/>
    </source>
</evidence>
<feature type="transmembrane region" description="Helical" evidence="10">
    <location>
        <begin position="7"/>
        <end position="32"/>
    </location>
</feature>
<organism evidence="12 13">
    <name type="scientific">Paecilomyces lecythidis</name>
    <dbReference type="NCBI Taxonomy" id="3004212"/>
    <lineage>
        <taxon>Eukaryota</taxon>
        <taxon>Fungi</taxon>
        <taxon>Dikarya</taxon>
        <taxon>Ascomycota</taxon>
        <taxon>Pezizomycotina</taxon>
        <taxon>Eurotiomycetes</taxon>
        <taxon>Eurotiomycetidae</taxon>
        <taxon>Eurotiales</taxon>
        <taxon>Thermoascaceae</taxon>
        <taxon>Paecilomyces</taxon>
    </lineage>
</organism>
<keyword evidence="5 10" id="KW-1133">Transmembrane helix</keyword>
<comment type="caution">
    <text evidence="12">The sequence shown here is derived from an EMBL/GenBank/DDBJ whole genome shotgun (WGS) entry which is preliminary data.</text>
</comment>
<evidence type="ECO:0000313" key="12">
    <source>
        <dbReference type="EMBL" id="KAL1865270.1"/>
    </source>
</evidence>
<evidence type="ECO:0000256" key="1">
    <source>
        <dbReference type="ARBA" id="ARBA00004586"/>
    </source>
</evidence>
<keyword evidence="6" id="KW-0445">Lipid transport</keyword>
<feature type="compositionally biased region" description="Polar residues" evidence="9">
    <location>
        <begin position="566"/>
        <end position="584"/>
    </location>
</feature>
<evidence type="ECO:0000256" key="4">
    <source>
        <dbReference type="ARBA" id="ARBA00022824"/>
    </source>
</evidence>